<comment type="caution">
    <text evidence="7">The sequence shown here is derived from an EMBL/GenBank/DDBJ whole genome shotgun (WGS) entry which is preliminary data.</text>
</comment>
<feature type="domain" description="Chorismate-utilising enzyme C-terminal" evidence="6">
    <location>
        <begin position="126"/>
        <end position="383"/>
    </location>
</feature>
<dbReference type="InterPro" id="IPR005801">
    <property type="entry name" value="ADC_synthase"/>
</dbReference>
<dbReference type="InterPro" id="IPR029062">
    <property type="entry name" value="Class_I_gatase-like"/>
</dbReference>
<evidence type="ECO:0000313" key="7">
    <source>
        <dbReference type="EMBL" id="MBB4764820.1"/>
    </source>
</evidence>
<dbReference type="PANTHER" id="PTHR11236">
    <property type="entry name" value="AMINOBENZOATE/ANTHRANILATE SYNTHASE"/>
    <property type="match status" value="1"/>
</dbReference>
<dbReference type="InterPro" id="IPR017926">
    <property type="entry name" value="GATASE"/>
</dbReference>
<reference evidence="7 8" key="1">
    <citation type="submission" date="2020-08" db="EMBL/GenBank/DDBJ databases">
        <title>Sequencing the genomes of 1000 actinobacteria strains.</title>
        <authorList>
            <person name="Klenk H.-P."/>
        </authorList>
    </citation>
    <scope>NUCLEOTIDE SEQUENCE [LARGE SCALE GENOMIC DNA]</scope>
    <source>
        <strain evidence="7 8">DSM 43149</strain>
    </source>
</reference>
<keyword evidence="3" id="KW-0456">Lyase</keyword>
<dbReference type="PROSITE" id="PS51273">
    <property type="entry name" value="GATASE_TYPE_1"/>
    <property type="match status" value="1"/>
</dbReference>
<dbReference type="EC" id="4.1.3.27" evidence="1"/>
<dbReference type="PRINTS" id="PR00097">
    <property type="entry name" value="ANTSNTHASEII"/>
</dbReference>
<dbReference type="CDD" id="cd01743">
    <property type="entry name" value="GATase1_Anthranilate_Synthase"/>
    <property type="match status" value="1"/>
</dbReference>
<dbReference type="Proteomes" id="UP000578112">
    <property type="component" value="Unassembled WGS sequence"/>
</dbReference>
<comment type="catalytic activity">
    <reaction evidence="4">
        <text>chorismate + L-glutamine = anthranilate + pyruvate + L-glutamate + H(+)</text>
        <dbReference type="Rhea" id="RHEA:21732"/>
        <dbReference type="ChEBI" id="CHEBI:15361"/>
        <dbReference type="ChEBI" id="CHEBI:15378"/>
        <dbReference type="ChEBI" id="CHEBI:16567"/>
        <dbReference type="ChEBI" id="CHEBI:29748"/>
        <dbReference type="ChEBI" id="CHEBI:29985"/>
        <dbReference type="ChEBI" id="CHEBI:58359"/>
        <dbReference type="EC" id="4.1.3.27"/>
    </reaction>
</comment>
<dbReference type="Gene3D" id="3.40.50.880">
    <property type="match status" value="1"/>
</dbReference>
<dbReference type="GO" id="GO:0000162">
    <property type="term" value="P:L-tryptophan biosynthetic process"/>
    <property type="evidence" value="ECO:0007669"/>
    <property type="project" value="TreeGrafter"/>
</dbReference>
<dbReference type="SUPFAM" id="SSF52317">
    <property type="entry name" value="Class I glutamine amidotransferase-like"/>
    <property type="match status" value="1"/>
</dbReference>
<name>A0A7W7I1S7_9ACTN</name>
<dbReference type="AlphaFoldDB" id="A0A7W7I1S7"/>
<keyword evidence="7" id="KW-0032">Aminotransferase</keyword>
<evidence type="ECO:0000259" key="6">
    <source>
        <dbReference type="Pfam" id="PF00425"/>
    </source>
</evidence>
<dbReference type="GO" id="GO:0004049">
    <property type="term" value="F:anthranilate synthase activity"/>
    <property type="evidence" value="ECO:0007669"/>
    <property type="project" value="UniProtKB-EC"/>
</dbReference>
<protein>
    <recommendedName>
        <fullName evidence="1">anthranilate synthase</fullName>
        <ecNumber evidence="1">4.1.3.27</ecNumber>
    </recommendedName>
</protein>
<dbReference type="RefSeq" id="WP_184995968.1">
    <property type="nucleotide sequence ID" value="NZ_BOMK01000003.1"/>
</dbReference>
<gene>
    <name evidence="7" type="ORF">BJ971_005376</name>
</gene>
<evidence type="ECO:0000256" key="2">
    <source>
        <dbReference type="ARBA" id="ARBA00022962"/>
    </source>
</evidence>
<evidence type="ECO:0000256" key="4">
    <source>
        <dbReference type="ARBA" id="ARBA00047683"/>
    </source>
</evidence>
<dbReference type="PANTHER" id="PTHR11236:SF49">
    <property type="entry name" value="ANTHRANILATE SYNTHASE COMPONENT 1"/>
    <property type="match status" value="1"/>
</dbReference>
<organism evidence="7 8">
    <name type="scientific">Actinoplanes digitatis</name>
    <dbReference type="NCBI Taxonomy" id="1868"/>
    <lineage>
        <taxon>Bacteria</taxon>
        <taxon>Bacillati</taxon>
        <taxon>Actinomycetota</taxon>
        <taxon>Actinomycetes</taxon>
        <taxon>Micromonosporales</taxon>
        <taxon>Micromonosporaceae</taxon>
        <taxon>Actinoplanes</taxon>
    </lineage>
</organism>
<dbReference type="EMBL" id="JACHNH010000001">
    <property type="protein sequence ID" value="MBB4764820.1"/>
    <property type="molecule type" value="Genomic_DNA"/>
</dbReference>
<dbReference type="Gene3D" id="3.60.120.10">
    <property type="entry name" value="Anthranilate synthase"/>
    <property type="match status" value="1"/>
</dbReference>
<keyword evidence="2" id="KW-0315">Glutamine amidotransferase</keyword>
<evidence type="ECO:0000313" key="8">
    <source>
        <dbReference type="Proteomes" id="UP000578112"/>
    </source>
</evidence>
<sequence>MTGHELLRRVLAGEHPAYALLHRPESEAAGRLEMLVGDLAQVNTLDDLPIPESPEAGGTPGRGHEVLALIPYRQIRERGYRAPDDGTPLLAMTVRAQASLPLAEALCRIEDVPVTLHGARFEPDDAGYAEIVRKVIGDEIGRGEGSNFVIKRSFLADIGHCTPGAVLAFFRRLVEQEQGSYWTFLVHTPDRTFVGATPERHISLADGVAVMNPISGTYRYPASGASLVSLLDFLADRKETDELYMVLDEELKMMARICDGVRAVGPGLKEMARLAHTEYHIEGRTRRDVREILRETLFAPTVTGSPLESACRVIDRYEPQGRGYYGGVAALIGRDSTGGRRLDSSILIRTADISSAGHLRIGVGATLVRHSDPQAEVAETRAKAEGLLAALGSGRRFAENPEVRRALARRNENLAAHWLHPTSAGPAVRPLAPELAGRSVLVVDAEDTFTAMLDQLLRSLGLTVQVRRFDQIYTFAEHDLVIMGPGPGDPQHIGHPKIARLRDDVRELLSTSKPFLAVCLSHQVLGSLLGLELVRCQVPNQGTQREIDLFGRRIRAGFYNTFALRCPPVTTELYTAFGEVEVSRDAATGEVHALRGPLFGSMQFHAESVLTEDGLCVIRDALVRLTAGVRPVPSLLGT</sequence>
<dbReference type="SUPFAM" id="SSF56322">
    <property type="entry name" value="ADC synthase"/>
    <property type="match status" value="1"/>
</dbReference>
<accession>A0A7W7I1S7</accession>
<keyword evidence="8" id="KW-1185">Reference proteome</keyword>
<evidence type="ECO:0000256" key="3">
    <source>
        <dbReference type="ARBA" id="ARBA00023239"/>
    </source>
</evidence>
<proteinExistence type="predicted"/>
<feature type="domain" description="Glutamine amidotransferase" evidence="5">
    <location>
        <begin position="441"/>
        <end position="623"/>
    </location>
</feature>
<dbReference type="GO" id="GO:0008483">
    <property type="term" value="F:transaminase activity"/>
    <property type="evidence" value="ECO:0007669"/>
    <property type="project" value="UniProtKB-KW"/>
</dbReference>
<keyword evidence="7" id="KW-0808">Transferase</keyword>
<dbReference type="Pfam" id="PF00425">
    <property type="entry name" value="Chorismate_bind"/>
    <property type="match status" value="1"/>
</dbReference>
<dbReference type="Pfam" id="PF00117">
    <property type="entry name" value="GATase"/>
    <property type="match status" value="1"/>
</dbReference>
<evidence type="ECO:0000259" key="5">
    <source>
        <dbReference type="Pfam" id="PF00117"/>
    </source>
</evidence>
<dbReference type="InterPro" id="IPR006221">
    <property type="entry name" value="TrpG/PapA_dom"/>
</dbReference>
<dbReference type="PRINTS" id="PR00096">
    <property type="entry name" value="GATASE"/>
</dbReference>
<evidence type="ECO:0000256" key="1">
    <source>
        <dbReference type="ARBA" id="ARBA00012266"/>
    </source>
</evidence>
<dbReference type="InterPro" id="IPR015890">
    <property type="entry name" value="Chorismate_C"/>
</dbReference>
<dbReference type="InterPro" id="IPR019999">
    <property type="entry name" value="Anth_synth_I-like"/>
</dbReference>